<name>A0AAD5U0N6_9FUNG</name>
<organism evidence="1 2">
    <name type="scientific">Clydaea vesicula</name>
    <dbReference type="NCBI Taxonomy" id="447962"/>
    <lineage>
        <taxon>Eukaryota</taxon>
        <taxon>Fungi</taxon>
        <taxon>Fungi incertae sedis</taxon>
        <taxon>Chytridiomycota</taxon>
        <taxon>Chytridiomycota incertae sedis</taxon>
        <taxon>Chytridiomycetes</taxon>
        <taxon>Lobulomycetales</taxon>
        <taxon>Lobulomycetaceae</taxon>
        <taxon>Clydaea</taxon>
    </lineage>
</organism>
<protein>
    <submittedName>
        <fullName evidence="1">Uncharacterized protein</fullName>
    </submittedName>
</protein>
<dbReference type="EMBL" id="JADGJW010000467">
    <property type="protein sequence ID" value="KAJ3216638.1"/>
    <property type="molecule type" value="Genomic_DNA"/>
</dbReference>
<dbReference type="Gene3D" id="3.40.50.1110">
    <property type="entry name" value="SGNH hydrolase"/>
    <property type="match status" value="1"/>
</dbReference>
<dbReference type="InterPro" id="IPR036514">
    <property type="entry name" value="SGNH_hydro_sf"/>
</dbReference>
<sequence>MSKKTDYEGFCQEFKKKLQLLVFLIKFALSDFGKGDSSALGYGDNLLPGQPPGLARYLLNLIEREKNVRISWEISNLGNYYSTTRDWLPESEQMGVKGSKKLFKKSFNETSKFEYDLIIIVFSGVQDFHKGISPEETLLNLEKLIKVLSNYGIMTFIYKGFPNFPGLKYFGESCVSDQAKRTELLSEWLDANKFDHLKVGPEISSFEYKHPGLYFKDVNFSQLGYRNLAKDSMDVLTPCLVKIQFQTLRKYIK</sequence>
<dbReference type="Proteomes" id="UP001211065">
    <property type="component" value="Unassembled WGS sequence"/>
</dbReference>
<accession>A0AAD5U0N6</accession>
<keyword evidence="2" id="KW-1185">Reference proteome</keyword>
<reference evidence="1" key="1">
    <citation type="submission" date="2020-05" db="EMBL/GenBank/DDBJ databases">
        <title>Phylogenomic resolution of chytrid fungi.</title>
        <authorList>
            <person name="Stajich J.E."/>
            <person name="Amses K."/>
            <person name="Simmons R."/>
            <person name="Seto K."/>
            <person name="Myers J."/>
            <person name="Bonds A."/>
            <person name="Quandt C.A."/>
            <person name="Barry K."/>
            <person name="Liu P."/>
            <person name="Grigoriev I."/>
            <person name="Longcore J.E."/>
            <person name="James T.Y."/>
        </authorList>
    </citation>
    <scope>NUCLEOTIDE SEQUENCE</scope>
    <source>
        <strain evidence="1">JEL0476</strain>
    </source>
</reference>
<evidence type="ECO:0000313" key="1">
    <source>
        <dbReference type="EMBL" id="KAJ3216638.1"/>
    </source>
</evidence>
<gene>
    <name evidence="1" type="ORF">HK099_005786</name>
</gene>
<comment type="caution">
    <text evidence="1">The sequence shown here is derived from an EMBL/GenBank/DDBJ whole genome shotgun (WGS) entry which is preliminary data.</text>
</comment>
<evidence type="ECO:0000313" key="2">
    <source>
        <dbReference type="Proteomes" id="UP001211065"/>
    </source>
</evidence>
<dbReference type="AlphaFoldDB" id="A0AAD5U0N6"/>
<proteinExistence type="predicted"/>
<dbReference type="SUPFAM" id="SSF52266">
    <property type="entry name" value="SGNH hydrolase"/>
    <property type="match status" value="1"/>
</dbReference>